<dbReference type="InterPro" id="IPR010255">
    <property type="entry name" value="Haem_peroxidase_sf"/>
</dbReference>
<evidence type="ECO:0000313" key="2">
    <source>
        <dbReference type="Proteomes" id="UP000887565"/>
    </source>
</evidence>
<accession>A0A915KTR8</accession>
<dbReference type="WBParaSite" id="nRc.2.0.1.t41522-RA">
    <property type="protein sequence ID" value="nRc.2.0.1.t41522-RA"/>
    <property type="gene ID" value="nRc.2.0.1.g41522"/>
</dbReference>
<dbReference type="InterPro" id="IPR019791">
    <property type="entry name" value="Haem_peroxidase_animal"/>
</dbReference>
<keyword evidence="2" id="KW-1185">Reference proteome</keyword>
<dbReference type="AlphaFoldDB" id="A0A915KTR8"/>
<keyword evidence="1" id="KW-0560">Oxidoreductase</keyword>
<dbReference type="GO" id="GO:0020037">
    <property type="term" value="F:heme binding"/>
    <property type="evidence" value="ECO:0007669"/>
    <property type="project" value="InterPro"/>
</dbReference>
<sequence>MFQVESTDPRFGSCSSPPCCLSFTRSAPVCNSTPRNQLNEQTAFIDGSQIYAFNSKMYLPFNQQTCSGPSSCPANFDAGDNRITIFVGLVAFHTLFLREHNRLVEKLQQINPHWGKDRIYE</sequence>
<dbReference type="InterPro" id="IPR037120">
    <property type="entry name" value="Haem_peroxidase_sf_animal"/>
</dbReference>
<organism evidence="2 3">
    <name type="scientific">Romanomermis culicivorax</name>
    <name type="common">Nematode worm</name>
    <dbReference type="NCBI Taxonomy" id="13658"/>
    <lineage>
        <taxon>Eukaryota</taxon>
        <taxon>Metazoa</taxon>
        <taxon>Ecdysozoa</taxon>
        <taxon>Nematoda</taxon>
        <taxon>Enoplea</taxon>
        <taxon>Dorylaimia</taxon>
        <taxon>Mermithida</taxon>
        <taxon>Mermithoidea</taxon>
        <taxon>Mermithidae</taxon>
        <taxon>Romanomermis</taxon>
    </lineage>
</organism>
<evidence type="ECO:0000256" key="1">
    <source>
        <dbReference type="ARBA" id="ARBA00022559"/>
    </source>
</evidence>
<dbReference type="PANTHER" id="PTHR11475">
    <property type="entry name" value="OXIDASE/PEROXIDASE"/>
    <property type="match status" value="1"/>
</dbReference>
<name>A0A915KTR8_ROMCU</name>
<dbReference type="PROSITE" id="PS50292">
    <property type="entry name" value="PEROXIDASE_3"/>
    <property type="match status" value="1"/>
</dbReference>
<proteinExistence type="predicted"/>
<dbReference type="Gene3D" id="1.10.640.10">
    <property type="entry name" value="Haem peroxidase domain superfamily, animal type"/>
    <property type="match status" value="1"/>
</dbReference>
<dbReference type="GO" id="GO:0005615">
    <property type="term" value="C:extracellular space"/>
    <property type="evidence" value="ECO:0007669"/>
    <property type="project" value="TreeGrafter"/>
</dbReference>
<dbReference type="Pfam" id="PF03098">
    <property type="entry name" value="An_peroxidase"/>
    <property type="match status" value="1"/>
</dbReference>
<dbReference type="PANTHER" id="PTHR11475:SF61">
    <property type="entry name" value="PEROXIDASE MLT-7"/>
    <property type="match status" value="1"/>
</dbReference>
<keyword evidence="1" id="KW-0575">Peroxidase</keyword>
<dbReference type="PRINTS" id="PR00457">
    <property type="entry name" value="ANPEROXIDASE"/>
</dbReference>
<protein>
    <submittedName>
        <fullName evidence="3">Peroxidase</fullName>
    </submittedName>
</protein>
<evidence type="ECO:0000313" key="3">
    <source>
        <dbReference type="WBParaSite" id="nRc.2.0.1.t41522-RA"/>
    </source>
</evidence>
<reference evidence="3" key="1">
    <citation type="submission" date="2022-11" db="UniProtKB">
        <authorList>
            <consortium name="WormBaseParasite"/>
        </authorList>
    </citation>
    <scope>IDENTIFICATION</scope>
</reference>
<dbReference type="GO" id="GO:0006979">
    <property type="term" value="P:response to oxidative stress"/>
    <property type="evidence" value="ECO:0007669"/>
    <property type="project" value="InterPro"/>
</dbReference>
<dbReference type="Proteomes" id="UP000887565">
    <property type="component" value="Unplaced"/>
</dbReference>
<dbReference type="GO" id="GO:0004601">
    <property type="term" value="F:peroxidase activity"/>
    <property type="evidence" value="ECO:0007669"/>
    <property type="project" value="UniProtKB-KW"/>
</dbReference>
<dbReference type="SUPFAM" id="SSF48113">
    <property type="entry name" value="Heme-dependent peroxidases"/>
    <property type="match status" value="1"/>
</dbReference>